<dbReference type="InterPro" id="IPR008201">
    <property type="entry name" value="HepT-like"/>
</dbReference>
<keyword evidence="5" id="KW-0378">Hydrolase</keyword>
<evidence type="ECO:0000313" key="7">
    <source>
        <dbReference type="Proteomes" id="UP000060487"/>
    </source>
</evidence>
<protein>
    <recommendedName>
        <fullName evidence="8">DUF86 domain-containing protein</fullName>
    </recommendedName>
</protein>
<reference evidence="6 7" key="1">
    <citation type="submission" date="2015-11" db="EMBL/GenBank/DDBJ databases">
        <authorList>
            <person name="Lin W."/>
        </authorList>
    </citation>
    <scope>NUCLEOTIDE SEQUENCE [LARGE SCALE GENOMIC DNA]</scope>
    <source>
        <strain evidence="6 7">HCH-1</strain>
    </source>
</reference>
<dbReference type="Proteomes" id="UP000060487">
    <property type="component" value="Unassembled WGS sequence"/>
</dbReference>
<keyword evidence="2" id="KW-1277">Toxin-antitoxin system</keyword>
<evidence type="ECO:0000256" key="1">
    <source>
        <dbReference type="ARBA" id="ARBA00022553"/>
    </source>
</evidence>
<name>A0ABR5SE27_9BACT</name>
<evidence type="ECO:0000256" key="4">
    <source>
        <dbReference type="ARBA" id="ARBA00022741"/>
    </source>
</evidence>
<keyword evidence="3" id="KW-0540">Nuclease</keyword>
<evidence type="ECO:0008006" key="8">
    <source>
        <dbReference type="Google" id="ProtNLM"/>
    </source>
</evidence>
<dbReference type="EMBL" id="LNQR01000070">
    <property type="protein sequence ID" value="KWT84041.1"/>
    <property type="molecule type" value="Genomic_DNA"/>
</dbReference>
<evidence type="ECO:0000313" key="6">
    <source>
        <dbReference type="EMBL" id="KWT84041.1"/>
    </source>
</evidence>
<proteinExistence type="predicted"/>
<organism evidence="6 7">
    <name type="scientific">Candidatus Magnetominusculus xianensis</name>
    <dbReference type="NCBI Taxonomy" id="1748249"/>
    <lineage>
        <taxon>Bacteria</taxon>
        <taxon>Pseudomonadati</taxon>
        <taxon>Nitrospirota</taxon>
        <taxon>Nitrospiria</taxon>
        <taxon>Nitrospirales</taxon>
        <taxon>Nitrospiraceae</taxon>
        <taxon>Candidatus Magnetominusculus</taxon>
    </lineage>
</organism>
<evidence type="ECO:0000256" key="2">
    <source>
        <dbReference type="ARBA" id="ARBA00022649"/>
    </source>
</evidence>
<keyword evidence="7" id="KW-1185">Reference proteome</keyword>
<sequence length="117" mass="13696">MCSREDNIRLHHMLDAAKEAISFLQGKTRISLDDNRMLTLFLVKEIEIIGEAATRISKDCRDKYPHIPWESIINMRNRLIHAYFDINLDVVWQTVEVDVPSLIMEFEKIVIEKQDPG</sequence>
<evidence type="ECO:0000256" key="3">
    <source>
        <dbReference type="ARBA" id="ARBA00022722"/>
    </source>
</evidence>
<keyword evidence="4" id="KW-0547">Nucleotide-binding</keyword>
<gene>
    <name evidence="6" type="ORF">ASN18_1968</name>
</gene>
<keyword evidence="1" id="KW-0597">Phosphoprotein</keyword>
<evidence type="ECO:0000256" key="5">
    <source>
        <dbReference type="ARBA" id="ARBA00022801"/>
    </source>
</evidence>
<dbReference type="PANTHER" id="PTHR34139">
    <property type="entry name" value="UPF0331 PROTEIN MJ0127"/>
    <property type="match status" value="1"/>
</dbReference>
<dbReference type="PANTHER" id="PTHR34139:SF1">
    <property type="entry name" value="RNASE MJ1380-RELATED"/>
    <property type="match status" value="1"/>
</dbReference>
<dbReference type="Pfam" id="PF01934">
    <property type="entry name" value="HepT-like"/>
    <property type="match status" value="1"/>
</dbReference>
<dbReference type="InterPro" id="IPR051813">
    <property type="entry name" value="HepT_RNase_toxin"/>
</dbReference>
<accession>A0ABR5SE27</accession>
<comment type="caution">
    <text evidence="6">The sequence shown here is derived from an EMBL/GenBank/DDBJ whole genome shotgun (WGS) entry which is preliminary data.</text>
</comment>